<gene>
    <name evidence="1" type="ORF">RSO01_77190</name>
</gene>
<evidence type="ECO:0000313" key="1">
    <source>
        <dbReference type="EMBL" id="GEP60553.1"/>
    </source>
</evidence>
<sequence length="162" mass="18678">MADEKEIEQKHAVRNAAALAINPTTAEVVWEFEETSDPNGLDAFEEEYRQIGRSWFARAPGSDEWVSFHDLSVEVREALQQRPLHSCTPPERWPLLHFDTLAQTILRLIQRFPNEFDDFDESLKDLDGMIDKVPDEALKALWRSRCSKLERLVEVVKGKVGD</sequence>
<accession>A0A512NNM6</accession>
<organism evidence="1 2">
    <name type="scientific">Reyranella soli</name>
    <dbReference type="NCBI Taxonomy" id="1230389"/>
    <lineage>
        <taxon>Bacteria</taxon>
        <taxon>Pseudomonadati</taxon>
        <taxon>Pseudomonadota</taxon>
        <taxon>Alphaproteobacteria</taxon>
        <taxon>Hyphomicrobiales</taxon>
        <taxon>Reyranellaceae</taxon>
        <taxon>Reyranella</taxon>
    </lineage>
</organism>
<dbReference type="Proteomes" id="UP000321058">
    <property type="component" value="Unassembled WGS sequence"/>
</dbReference>
<reference evidence="1 2" key="1">
    <citation type="submission" date="2019-07" db="EMBL/GenBank/DDBJ databases">
        <title>Whole genome shotgun sequence of Reyranella soli NBRC 108950.</title>
        <authorList>
            <person name="Hosoyama A."/>
            <person name="Uohara A."/>
            <person name="Ohji S."/>
            <person name="Ichikawa N."/>
        </authorList>
    </citation>
    <scope>NUCLEOTIDE SEQUENCE [LARGE SCALE GENOMIC DNA]</scope>
    <source>
        <strain evidence="1 2">NBRC 108950</strain>
    </source>
</reference>
<name>A0A512NNM6_9HYPH</name>
<dbReference type="EMBL" id="BKAJ01000169">
    <property type="protein sequence ID" value="GEP60553.1"/>
    <property type="molecule type" value="Genomic_DNA"/>
</dbReference>
<proteinExistence type="predicted"/>
<dbReference type="AlphaFoldDB" id="A0A512NNM6"/>
<protein>
    <submittedName>
        <fullName evidence="1">Uncharacterized protein</fullName>
    </submittedName>
</protein>
<keyword evidence="2" id="KW-1185">Reference proteome</keyword>
<evidence type="ECO:0000313" key="2">
    <source>
        <dbReference type="Proteomes" id="UP000321058"/>
    </source>
</evidence>
<dbReference type="RefSeq" id="WP_147155896.1">
    <property type="nucleotide sequence ID" value="NZ_BKAJ01000169.1"/>
</dbReference>
<comment type="caution">
    <text evidence="1">The sequence shown here is derived from an EMBL/GenBank/DDBJ whole genome shotgun (WGS) entry which is preliminary data.</text>
</comment>
<dbReference type="OrthoDB" id="8250519at2"/>